<evidence type="ECO:0000256" key="3">
    <source>
        <dbReference type="ARBA" id="ARBA00022475"/>
    </source>
</evidence>
<evidence type="ECO:0000256" key="1">
    <source>
        <dbReference type="ARBA" id="ARBA00004651"/>
    </source>
</evidence>
<dbReference type="InterPro" id="IPR058240">
    <property type="entry name" value="rSAM_sf"/>
</dbReference>
<dbReference type="AlphaFoldDB" id="A0AA35SRU5"/>
<feature type="transmembrane region" description="Helical" evidence="8">
    <location>
        <begin position="261"/>
        <end position="282"/>
    </location>
</feature>
<feature type="transmembrane region" description="Helical" evidence="8">
    <location>
        <begin position="417"/>
        <end position="439"/>
    </location>
</feature>
<dbReference type="PANTHER" id="PTHR30269:SF37">
    <property type="entry name" value="MEMBRANE TRANSPORTER PROTEIN"/>
    <property type="match status" value="1"/>
</dbReference>
<organism evidence="10 11">
    <name type="scientific">Geodia barretti</name>
    <name type="common">Barrett's horny sponge</name>
    <dbReference type="NCBI Taxonomy" id="519541"/>
    <lineage>
        <taxon>Eukaryota</taxon>
        <taxon>Metazoa</taxon>
        <taxon>Porifera</taxon>
        <taxon>Demospongiae</taxon>
        <taxon>Heteroscleromorpha</taxon>
        <taxon>Tetractinellida</taxon>
        <taxon>Astrophorina</taxon>
        <taxon>Geodiidae</taxon>
        <taxon>Geodia</taxon>
    </lineage>
</organism>
<keyword evidence="5 8" id="KW-1133">Transmembrane helix</keyword>
<feature type="region of interest" description="Disordered" evidence="7">
    <location>
        <begin position="1"/>
        <end position="21"/>
    </location>
</feature>
<feature type="transmembrane region" description="Helical" evidence="8">
    <location>
        <begin position="356"/>
        <end position="384"/>
    </location>
</feature>
<evidence type="ECO:0000256" key="5">
    <source>
        <dbReference type="ARBA" id="ARBA00022989"/>
    </source>
</evidence>
<reference evidence="10" key="1">
    <citation type="submission" date="2023-03" db="EMBL/GenBank/DDBJ databases">
        <authorList>
            <person name="Steffen K."/>
            <person name="Cardenas P."/>
        </authorList>
    </citation>
    <scope>NUCLEOTIDE SEQUENCE</scope>
</reference>
<dbReference type="EMBL" id="CASHTH010002771">
    <property type="protein sequence ID" value="CAI8035085.1"/>
    <property type="molecule type" value="Genomic_DNA"/>
</dbReference>
<keyword evidence="2" id="KW-0813">Transport</keyword>
<evidence type="ECO:0000256" key="2">
    <source>
        <dbReference type="ARBA" id="ARBA00022448"/>
    </source>
</evidence>
<evidence type="ECO:0000256" key="4">
    <source>
        <dbReference type="ARBA" id="ARBA00022692"/>
    </source>
</evidence>
<dbReference type="GO" id="GO:0005886">
    <property type="term" value="C:plasma membrane"/>
    <property type="evidence" value="ECO:0007669"/>
    <property type="project" value="UniProtKB-SubCell"/>
</dbReference>
<evidence type="ECO:0000313" key="11">
    <source>
        <dbReference type="Proteomes" id="UP001174909"/>
    </source>
</evidence>
<feature type="transmembrane region" description="Helical" evidence="8">
    <location>
        <begin position="391"/>
        <end position="411"/>
    </location>
</feature>
<protein>
    <submittedName>
        <fullName evidence="10">Uncharacterized methyltransferase slr0309</fullName>
    </submittedName>
</protein>
<dbReference type="Pfam" id="PF08241">
    <property type="entry name" value="Methyltransf_11"/>
    <property type="match status" value="1"/>
</dbReference>
<dbReference type="SUPFAM" id="SSF102114">
    <property type="entry name" value="Radical SAM enzymes"/>
    <property type="match status" value="1"/>
</dbReference>
<dbReference type="CDD" id="cd02440">
    <property type="entry name" value="AdoMet_MTases"/>
    <property type="match status" value="1"/>
</dbReference>
<evidence type="ECO:0000256" key="8">
    <source>
        <dbReference type="SAM" id="Phobius"/>
    </source>
</evidence>
<dbReference type="InterPro" id="IPR029063">
    <property type="entry name" value="SAM-dependent_MTases_sf"/>
</dbReference>
<feature type="transmembrane region" description="Helical" evidence="8">
    <location>
        <begin position="288"/>
        <end position="306"/>
    </location>
</feature>
<dbReference type="InterPro" id="IPR007197">
    <property type="entry name" value="rSAM"/>
</dbReference>
<proteinExistence type="predicted"/>
<evidence type="ECO:0000256" key="6">
    <source>
        <dbReference type="ARBA" id="ARBA00023136"/>
    </source>
</evidence>
<accession>A0AA35SRU5</accession>
<name>A0AA35SRU5_GEOBA</name>
<keyword evidence="10" id="KW-0808">Transferase</keyword>
<dbReference type="Pfam" id="PF01925">
    <property type="entry name" value="TauE"/>
    <property type="match status" value="1"/>
</dbReference>
<dbReference type="InterPro" id="IPR013216">
    <property type="entry name" value="Methyltransf_11"/>
</dbReference>
<feature type="compositionally biased region" description="Basic and acidic residues" evidence="7">
    <location>
        <begin position="1"/>
        <end position="19"/>
    </location>
</feature>
<dbReference type="SFLD" id="SFLDG01082">
    <property type="entry name" value="B12-binding_domain_containing"/>
    <property type="match status" value="1"/>
</dbReference>
<evidence type="ECO:0000256" key="7">
    <source>
        <dbReference type="SAM" id="MobiDB-lite"/>
    </source>
</evidence>
<dbReference type="PANTHER" id="PTHR30269">
    <property type="entry name" value="TRANSMEMBRANE PROTEIN YFCA"/>
    <property type="match status" value="1"/>
</dbReference>
<dbReference type="CDD" id="cd01335">
    <property type="entry name" value="Radical_SAM"/>
    <property type="match status" value="1"/>
</dbReference>
<dbReference type="InterPro" id="IPR002781">
    <property type="entry name" value="TM_pro_TauE-like"/>
</dbReference>
<dbReference type="InterPro" id="IPR052017">
    <property type="entry name" value="TSUP"/>
</dbReference>
<dbReference type="SFLD" id="SFLDS00029">
    <property type="entry name" value="Radical_SAM"/>
    <property type="match status" value="1"/>
</dbReference>
<dbReference type="Gene3D" id="3.40.50.150">
    <property type="entry name" value="Vaccinia Virus protein VP39"/>
    <property type="match status" value="1"/>
</dbReference>
<sequence length="935" mass="105696">MPDVHAETQSRPPGHRENTPHTFRKGYVSSYLMIDSKPDLISRIKRKLRQNPFLSYLIGCPYPAPRWNRCVRKLLQRLGPDAKILDLGAGTRRRAPNVINLEIDMTPEVDIVADGHFLPFSDDTFDAVISEAVLEHVRSPNLVVAEIYRVLKPGGNICIAVPFLQGYHASPHDYQRWTVPGIVQLCAAFSEIESGPCAGPTTSLHWIFREYVGLEGGSTIYEIIILCFGAWLTGVSKAGFGGGIGMIVVPMFTHFRSARNVIGLMLPLLFSTDIFSLSHYWQQWHRQSVTRLVLGSLLGIALASLILKDISDVHLKKVIGGIACLFAILEFLRPYWQPLLGNSGQSIQTALQFKTWQGLLAGIFAGAFSTLAHMGGLVIVMYLLPQRLGNTAFVATTTATYFLLNFIKIPFYFQLQLFSFEILIEALVLLPFIGLGVLTGISLNNRVPERLFSRIVLFFLFATGVTVKKLQIGVIDLVAKGPTRTLWARTMHANLASIMPQAIATWCEEEGHAVYFMCYTGLENSLEELPETLDLVIIGTFSQGAQLAYALSNLFRSQGAVTVLGGPHARCYPQDAQKYFDYVLGFTDKTVIRDLLQDCSPHRPIGVHLAANGQPGTLPGVQERWKFIELTHRKAPWIKAVPMLGSMGCPYTCSFCIDSVIPYQPLEFDVIKADLRFLLEKFKRPLVGWHDPNFGVRFDDYLSAIEDAVPPDSIDFIAESSLALLSEPHMKRLKRNGFKMLMPGIESWQDFGNKSKTGKNRGIDKVQEVSEQVNMILRYVPAAPLNLEYQQEGRVLPFPFYFLDSKRGMNIKPKNYAWDELYDNVIDLIKHNISWGNLFSSYKAIDAFVPRWVNVIRVLPWFEQLKYYREIRRRLDEDPQFQPFFTGQTTEIPEFYVERIRKSLGDLWEWLPEGALYHDPNAYLKAQENPLTLLN</sequence>
<keyword evidence="3" id="KW-1003">Cell membrane</keyword>
<dbReference type="GO" id="GO:0008757">
    <property type="term" value="F:S-adenosylmethionine-dependent methyltransferase activity"/>
    <property type="evidence" value="ECO:0007669"/>
    <property type="project" value="InterPro"/>
</dbReference>
<comment type="caution">
    <text evidence="10">The sequence shown here is derived from an EMBL/GenBank/DDBJ whole genome shotgun (WGS) entry which is preliminary data.</text>
</comment>
<dbReference type="Proteomes" id="UP001174909">
    <property type="component" value="Unassembled WGS sequence"/>
</dbReference>
<feature type="transmembrane region" description="Helical" evidence="8">
    <location>
        <begin position="223"/>
        <end position="249"/>
    </location>
</feature>
<feature type="domain" description="Methyltransferase type 11" evidence="9">
    <location>
        <begin position="111"/>
        <end position="159"/>
    </location>
</feature>
<dbReference type="GO" id="GO:0032259">
    <property type="term" value="P:methylation"/>
    <property type="evidence" value="ECO:0007669"/>
    <property type="project" value="UniProtKB-KW"/>
</dbReference>
<dbReference type="GO" id="GO:0051536">
    <property type="term" value="F:iron-sulfur cluster binding"/>
    <property type="evidence" value="ECO:0007669"/>
    <property type="project" value="InterPro"/>
</dbReference>
<dbReference type="Gene3D" id="3.40.50.280">
    <property type="entry name" value="Cobalamin-binding domain"/>
    <property type="match status" value="1"/>
</dbReference>
<keyword evidence="6 8" id="KW-0472">Membrane</keyword>
<keyword evidence="4 8" id="KW-0812">Transmembrane</keyword>
<keyword evidence="10" id="KW-0489">Methyltransferase</keyword>
<evidence type="ECO:0000259" key="9">
    <source>
        <dbReference type="Pfam" id="PF08241"/>
    </source>
</evidence>
<dbReference type="SUPFAM" id="SSF53335">
    <property type="entry name" value="S-adenosyl-L-methionine-dependent methyltransferases"/>
    <property type="match status" value="1"/>
</dbReference>
<evidence type="ECO:0000313" key="10">
    <source>
        <dbReference type="EMBL" id="CAI8035085.1"/>
    </source>
</evidence>
<comment type="subcellular location">
    <subcellularLocation>
        <location evidence="1">Cell membrane</location>
        <topology evidence="1">Multi-pass membrane protein</topology>
    </subcellularLocation>
</comment>
<keyword evidence="11" id="KW-1185">Reference proteome</keyword>
<gene>
    <name evidence="10" type="ORF">GBAR_LOCUS19702</name>
</gene>